<name>A0A8W7P088_ANOCL</name>
<comment type="similarity">
    <text evidence="2">Belongs to the histidine acid phosphatase family.</text>
</comment>
<dbReference type="Gene3D" id="3.40.50.1240">
    <property type="entry name" value="Phosphoglycerate mutase-like"/>
    <property type="match status" value="1"/>
</dbReference>
<keyword evidence="8" id="KW-1133">Transmembrane helix</keyword>
<dbReference type="Proteomes" id="UP000075882">
    <property type="component" value="Unassembled WGS sequence"/>
</dbReference>
<evidence type="ECO:0000256" key="1">
    <source>
        <dbReference type="ARBA" id="ARBA00000032"/>
    </source>
</evidence>
<dbReference type="InterPro" id="IPR029033">
    <property type="entry name" value="His_PPase_superfam"/>
</dbReference>
<evidence type="ECO:0000256" key="4">
    <source>
        <dbReference type="ARBA" id="ARBA00036311"/>
    </source>
</evidence>
<feature type="region of interest" description="Disordered" evidence="7">
    <location>
        <begin position="433"/>
        <end position="457"/>
    </location>
</feature>
<feature type="compositionally biased region" description="Acidic residues" evidence="7">
    <location>
        <begin position="446"/>
        <end position="457"/>
    </location>
</feature>
<dbReference type="GO" id="GO:0050650">
    <property type="term" value="P:chondroitin sulfate proteoglycan biosynthetic process"/>
    <property type="evidence" value="ECO:0007669"/>
    <property type="project" value="TreeGrafter"/>
</dbReference>
<reference evidence="9" key="1">
    <citation type="submission" date="2022-08" db="UniProtKB">
        <authorList>
            <consortium name="EnsemblMetazoa"/>
        </authorList>
    </citation>
    <scope>IDENTIFICATION</scope>
</reference>
<evidence type="ECO:0000256" key="3">
    <source>
        <dbReference type="ARBA" id="ARBA00022801"/>
    </source>
</evidence>
<proteinExistence type="inferred from homology"/>
<dbReference type="GO" id="GO:0003993">
    <property type="term" value="F:acid phosphatase activity"/>
    <property type="evidence" value="ECO:0007669"/>
    <property type="project" value="UniProtKB-EC"/>
</dbReference>
<evidence type="ECO:0000256" key="7">
    <source>
        <dbReference type="SAM" id="MobiDB-lite"/>
    </source>
</evidence>
<feature type="transmembrane region" description="Helical" evidence="8">
    <location>
        <begin position="55"/>
        <end position="76"/>
    </location>
</feature>
<dbReference type="InterPro" id="IPR050645">
    <property type="entry name" value="Histidine_acid_phosphatase"/>
</dbReference>
<keyword evidence="3" id="KW-0378">Hydrolase</keyword>
<dbReference type="CDD" id="cd07061">
    <property type="entry name" value="HP_HAP_like"/>
    <property type="match status" value="1"/>
</dbReference>
<evidence type="ECO:0000256" key="5">
    <source>
        <dbReference type="ARBA" id="ARBA00040357"/>
    </source>
</evidence>
<dbReference type="Pfam" id="PF00328">
    <property type="entry name" value="His_Phos_2"/>
    <property type="match status" value="2"/>
</dbReference>
<dbReference type="PANTHER" id="PTHR11567">
    <property type="entry name" value="ACID PHOSPHATASE-RELATED"/>
    <property type="match status" value="1"/>
</dbReference>
<accession>A0A8W7P088</accession>
<keyword evidence="8" id="KW-0472">Membrane</keyword>
<dbReference type="SUPFAM" id="SSF53254">
    <property type="entry name" value="Phosphoglycerate mutase-like"/>
    <property type="match status" value="1"/>
</dbReference>
<dbReference type="VEuPathDB" id="VectorBase:ACON2_030162"/>
<evidence type="ECO:0000313" key="9">
    <source>
        <dbReference type="EnsemblMetazoa" id="ACOM022518-PA.1"/>
    </source>
</evidence>
<sequence length="637" mass="71323">LLHITKFRIEFRQSLNFTKNKKINDPKVLRVQTSSIIAKMLLKEIARFSLQHRTLYCYLILSIWIFLLIAGMYKYIGSIENGNNLLNAKGFGYRKTERFLAEEGDSTDRIRIKEINQTDCTHPFAIVTGEEGGSLEGWTLQGVLLLIRHGDRGPMAHVRGINEVDCGYENDPTLARYINFLQNTTTGSTSGGHWMKTGPFHGFPLLPAASKLCLLAQLTHKGIAQMLHVGDIVRQAYANALGLYTRVPISTQRTTPFNGSDFISNPTSSFQYVVDDVVIYSTRYRRTFQSAMALLFGVLPPEKWLAMQIQESHSLSYCFSDCACPQAEKLKKQLASEMNGHLSKHPAIGAIVQWIGAALLQNPQAAGQQINPLEIRDALLAHICHAAPLPCRKIHSNVPSADSYRYGSKTGSSSTQDPLGLDVINIDLDEATLSGGGAGPPINTEQPDDSDTTEQEPEIEGCVEKSHVLALMSYIHWAGMKELYSQSMRQQGLLRSYGLMRNIVAYMLRMISGDRVKFVLYSGHDKTLEYLIASLGVQLENPFIPYASRMVFEVYKSDKDTQYYFRLVYNGRDVTNTIDVCESGKSLNVPRGIRGGRAHLCPIENIIRFIHDDYFLSLNATNYKDACMAQTKQDGFF</sequence>
<dbReference type="GO" id="GO:0006024">
    <property type="term" value="P:glycosaminoglycan biosynthetic process"/>
    <property type="evidence" value="ECO:0007669"/>
    <property type="project" value="TreeGrafter"/>
</dbReference>
<dbReference type="AlphaFoldDB" id="A0A8W7P088"/>
<evidence type="ECO:0000256" key="2">
    <source>
        <dbReference type="ARBA" id="ARBA00005375"/>
    </source>
</evidence>
<dbReference type="EnsemblMetazoa" id="ACOM022518-RA">
    <property type="protein sequence ID" value="ACOM022518-PA.1"/>
    <property type="gene ID" value="ACOM022518"/>
</dbReference>
<comment type="catalytic activity">
    <reaction evidence="1">
        <text>a phosphate monoester + H2O = an alcohol + phosphate</text>
        <dbReference type="Rhea" id="RHEA:15017"/>
        <dbReference type="ChEBI" id="CHEBI:15377"/>
        <dbReference type="ChEBI" id="CHEBI:30879"/>
        <dbReference type="ChEBI" id="CHEBI:43474"/>
        <dbReference type="ChEBI" id="CHEBI:67140"/>
        <dbReference type="EC" id="3.1.3.2"/>
    </reaction>
</comment>
<evidence type="ECO:0000256" key="8">
    <source>
        <dbReference type="SAM" id="Phobius"/>
    </source>
</evidence>
<dbReference type="GO" id="GO:0005794">
    <property type="term" value="C:Golgi apparatus"/>
    <property type="evidence" value="ECO:0007669"/>
    <property type="project" value="TreeGrafter"/>
</dbReference>
<comment type="catalytic activity">
    <reaction evidence="4">
        <text>3-O-[beta-D-GlcA-(1-&gt;3)-beta-D-Gal-(1-&gt;3)-beta-D-Gal-(1-&gt;4)-beta-D-2-O-P-Xyl]-L-seryl-[protein] + H2O = 3-O-(beta-D-GlcA-(1-&gt;3)-beta-D-Gal-(1-&gt;3)-beta-D-Gal-(1-&gt;4)-beta-D-Xyl)-L-seryl-[protein] + phosphate</text>
        <dbReference type="Rhea" id="RHEA:56512"/>
        <dbReference type="Rhea" id="RHEA-COMP:12573"/>
        <dbReference type="Rhea" id="RHEA-COMP:14559"/>
        <dbReference type="ChEBI" id="CHEBI:15377"/>
        <dbReference type="ChEBI" id="CHEBI:43474"/>
        <dbReference type="ChEBI" id="CHEBI:132093"/>
        <dbReference type="ChEBI" id="CHEBI:140495"/>
    </reaction>
</comment>
<dbReference type="InterPro" id="IPR000560">
    <property type="entry name" value="His_Pase_clade-2"/>
</dbReference>
<dbReference type="InterPro" id="IPR033379">
    <property type="entry name" value="Acid_Pase_AS"/>
</dbReference>
<protein>
    <recommendedName>
        <fullName evidence="5">2-phosphoxylose phosphatase 1</fullName>
    </recommendedName>
    <alternativeName>
        <fullName evidence="6">Acid phosphatase-like protein 2</fullName>
    </alternativeName>
</protein>
<keyword evidence="8" id="KW-0812">Transmembrane</keyword>
<organism evidence="9">
    <name type="scientific">Anopheles coluzzii</name>
    <name type="common">African malaria mosquito</name>
    <dbReference type="NCBI Taxonomy" id="1518534"/>
    <lineage>
        <taxon>Eukaryota</taxon>
        <taxon>Metazoa</taxon>
        <taxon>Ecdysozoa</taxon>
        <taxon>Arthropoda</taxon>
        <taxon>Hexapoda</taxon>
        <taxon>Insecta</taxon>
        <taxon>Pterygota</taxon>
        <taxon>Neoptera</taxon>
        <taxon>Endopterygota</taxon>
        <taxon>Diptera</taxon>
        <taxon>Nematocera</taxon>
        <taxon>Culicoidea</taxon>
        <taxon>Culicidae</taxon>
        <taxon>Anophelinae</taxon>
        <taxon>Anopheles</taxon>
    </lineage>
</organism>
<evidence type="ECO:0000256" key="6">
    <source>
        <dbReference type="ARBA" id="ARBA00041499"/>
    </source>
</evidence>
<dbReference type="PROSITE" id="PS00616">
    <property type="entry name" value="HIS_ACID_PHOSPHAT_1"/>
    <property type="match status" value="1"/>
</dbReference>
<dbReference type="PANTHER" id="PTHR11567:SF110">
    <property type="entry name" value="2-PHOSPHOXYLOSE PHOSPHATASE 1"/>
    <property type="match status" value="1"/>
</dbReference>